<dbReference type="InterPro" id="IPR046341">
    <property type="entry name" value="SET_dom_sf"/>
</dbReference>
<evidence type="ECO:0000256" key="7">
    <source>
        <dbReference type="ARBA" id="ARBA00022833"/>
    </source>
</evidence>
<dbReference type="CDD" id="cd10538">
    <property type="entry name" value="SET_SETDB-like"/>
    <property type="match status" value="1"/>
</dbReference>
<feature type="domain" description="SET" evidence="9">
    <location>
        <begin position="518"/>
        <end position="648"/>
    </location>
</feature>
<proteinExistence type="predicted"/>
<dbReference type="AlphaFoldDB" id="A0A0M0JQ92"/>
<evidence type="ECO:0000259" key="10">
    <source>
        <dbReference type="PROSITE" id="PS50868"/>
    </source>
</evidence>
<evidence type="ECO:0000256" key="8">
    <source>
        <dbReference type="SAM" id="MobiDB-lite"/>
    </source>
</evidence>
<dbReference type="InterPro" id="IPR003616">
    <property type="entry name" value="Post-SET_dom"/>
</dbReference>
<keyword evidence="5" id="KW-0949">S-adenosyl-L-methionine</keyword>
<organism evidence="11 12">
    <name type="scientific">Chrysochromulina tobinii</name>
    <dbReference type="NCBI Taxonomy" id="1460289"/>
    <lineage>
        <taxon>Eukaryota</taxon>
        <taxon>Haptista</taxon>
        <taxon>Haptophyta</taxon>
        <taxon>Prymnesiophyceae</taxon>
        <taxon>Prymnesiales</taxon>
        <taxon>Chrysochromulinaceae</taxon>
        <taxon>Chrysochromulina</taxon>
    </lineage>
</organism>
<comment type="caution">
    <text evidence="11">The sequence shown here is derived from an EMBL/GenBank/DDBJ whole genome shotgun (WGS) entry which is preliminary data.</text>
</comment>
<dbReference type="PROSITE" id="PS50868">
    <property type="entry name" value="POST_SET"/>
    <property type="match status" value="1"/>
</dbReference>
<dbReference type="InterPro" id="IPR050973">
    <property type="entry name" value="H3K9_Histone-Lys_N-MTase"/>
</dbReference>
<keyword evidence="2" id="KW-0158">Chromosome</keyword>
<dbReference type="PROSITE" id="PS50280">
    <property type="entry name" value="SET"/>
    <property type="match status" value="1"/>
</dbReference>
<name>A0A0M0JQ92_9EUKA</name>
<sequence>MSTRSNQTFVSGSEESKIFNAVMAMKQAIGIALQHGDIRQDAVCSGIGMSTSELTHWINSKTQSSWDTKVAEWLKRTQGRALEAGSKSSTNDVKAAKAEPKPKPVSKLSKAEAGALSQLKQDLTELEDYIPWNAVVPSWGTRRAAWARRVKECEVANEVAKQLSLLEQALVEPALLPSWRSEVHAEWLEELLCETRSSQVLELLREMEDHIREARPVDDADEKLNLKLFKERVSKFRYVTEAKELVQDLERTGAKRSRIEEKSAKYEQFKKQQRLYPEYAGVYADTFLANPQALHHYQELLVFSGPPTPDSAVGSLHVGAVVGSLHLGAVVGMLHVEPHTTLRELRQKLQAELGFRLKQDENHKLVYPLFPRKEHVLVVEVQQQLPSDCVRQAVVSRALKGEKVLHVDLSKGGEPIPIPVFNGADDDTSGMDFTYVTECVVNEGLRLLLGGPMRDTWLCPYIEQQSQTHDDQSVVMAYNGEGRFLHPPHTVDSVYECSLASGCGLECRNRLVQRGPTYRLEVIRCMEAKGKFVKGWGVRSPDFIPKGAFICEYIGEYISDDEAESRGIRYDNQHMSRLMDVVGDGRDVVRMCIDATRFSNLGRFLNHSCDPNCFKQRVFCDHNSRLPRIAFFALRDIPPLEELGYDYGYQDVPGKTFPCLCGAWNCKKLLY</sequence>
<dbReference type="Proteomes" id="UP000037460">
    <property type="component" value="Unassembled WGS sequence"/>
</dbReference>
<keyword evidence="7" id="KW-0862">Zinc</keyword>
<accession>A0A0M0JQ92</accession>
<dbReference type="PANTHER" id="PTHR46223:SF3">
    <property type="entry name" value="HISTONE-LYSINE N-METHYLTRANSFERASE SET-23"/>
    <property type="match status" value="1"/>
</dbReference>
<dbReference type="Pfam" id="PF00856">
    <property type="entry name" value="SET"/>
    <property type="match status" value="1"/>
</dbReference>
<dbReference type="GO" id="GO:0032259">
    <property type="term" value="P:methylation"/>
    <property type="evidence" value="ECO:0007669"/>
    <property type="project" value="UniProtKB-KW"/>
</dbReference>
<gene>
    <name evidence="11" type="ORF">Ctob_010197</name>
</gene>
<evidence type="ECO:0000256" key="6">
    <source>
        <dbReference type="ARBA" id="ARBA00022723"/>
    </source>
</evidence>
<evidence type="ECO:0000256" key="5">
    <source>
        <dbReference type="ARBA" id="ARBA00022691"/>
    </source>
</evidence>
<keyword evidence="12" id="KW-1185">Reference proteome</keyword>
<dbReference type="GO" id="GO:0005694">
    <property type="term" value="C:chromosome"/>
    <property type="evidence" value="ECO:0007669"/>
    <property type="project" value="UniProtKB-SubCell"/>
</dbReference>
<dbReference type="GO" id="GO:0008168">
    <property type="term" value="F:methyltransferase activity"/>
    <property type="evidence" value="ECO:0007669"/>
    <property type="project" value="UniProtKB-KW"/>
</dbReference>
<evidence type="ECO:0000259" key="9">
    <source>
        <dbReference type="PROSITE" id="PS50280"/>
    </source>
</evidence>
<feature type="domain" description="Post-SET" evidence="10">
    <location>
        <begin position="655"/>
        <end position="671"/>
    </location>
</feature>
<dbReference type="SUPFAM" id="SSF82199">
    <property type="entry name" value="SET domain"/>
    <property type="match status" value="1"/>
</dbReference>
<keyword evidence="6" id="KW-0479">Metal-binding</keyword>
<dbReference type="PANTHER" id="PTHR46223">
    <property type="entry name" value="HISTONE-LYSINE N-METHYLTRANSFERASE SUV39H"/>
    <property type="match status" value="1"/>
</dbReference>
<keyword evidence="3" id="KW-0489">Methyltransferase</keyword>
<evidence type="ECO:0000313" key="11">
    <source>
        <dbReference type="EMBL" id="KOO28423.1"/>
    </source>
</evidence>
<dbReference type="Gene3D" id="2.170.270.10">
    <property type="entry name" value="SET domain"/>
    <property type="match status" value="1"/>
</dbReference>
<comment type="subcellular location">
    <subcellularLocation>
        <location evidence="1">Chromosome</location>
    </subcellularLocation>
</comment>
<reference evidence="12" key="1">
    <citation type="journal article" date="2015" name="PLoS Genet.">
        <title>Genome Sequence and Transcriptome Analyses of Chrysochromulina tobin: Metabolic Tools for Enhanced Algal Fitness in the Prominent Order Prymnesiales (Haptophyceae).</title>
        <authorList>
            <person name="Hovde B.T."/>
            <person name="Deodato C.R."/>
            <person name="Hunsperger H.M."/>
            <person name="Ryken S.A."/>
            <person name="Yost W."/>
            <person name="Jha R.K."/>
            <person name="Patterson J."/>
            <person name="Monnat R.J. Jr."/>
            <person name="Barlow S.B."/>
            <person name="Starkenburg S.R."/>
            <person name="Cattolico R.A."/>
        </authorList>
    </citation>
    <scope>NUCLEOTIDE SEQUENCE</scope>
    <source>
        <strain evidence="12">CCMP291</strain>
    </source>
</reference>
<evidence type="ECO:0000256" key="4">
    <source>
        <dbReference type="ARBA" id="ARBA00022679"/>
    </source>
</evidence>
<protein>
    <submittedName>
        <fullName evidence="11">Ehmt2</fullName>
    </submittedName>
</protein>
<dbReference type="OrthoDB" id="5792673at2759"/>
<keyword evidence="4" id="KW-0808">Transferase</keyword>
<dbReference type="InterPro" id="IPR001214">
    <property type="entry name" value="SET_dom"/>
</dbReference>
<evidence type="ECO:0000256" key="2">
    <source>
        <dbReference type="ARBA" id="ARBA00022454"/>
    </source>
</evidence>
<dbReference type="EMBL" id="JWZX01002571">
    <property type="protein sequence ID" value="KOO28423.1"/>
    <property type="molecule type" value="Genomic_DNA"/>
</dbReference>
<evidence type="ECO:0000256" key="3">
    <source>
        <dbReference type="ARBA" id="ARBA00022603"/>
    </source>
</evidence>
<dbReference type="SMART" id="SM00317">
    <property type="entry name" value="SET"/>
    <property type="match status" value="1"/>
</dbReference>
<dbReference type="GO" id="GO:0046872">
    <property type="term" value="F:metal ion binding"/>
    <property type="evidence" value="ECO:0007669"/>
    <property type="project" value="UniProtKB-KW"/>
</dbReference>
<evidence type="ECO:0000313" key="12">
    <source>
        <dbReference type="Proteomes" id="UP000037460"/>
    </source>
</evidence>
<feature type="region of interest" description="Disordered" evidence="8">
    <location>
        <begin position="81"/>
        <end position="110"/>
    </location>
</feature>
<evidence type="ECO:0000256" key="1">
    <source>
        <dbReference type="ARBA" id="ARBA00004286"/>
    </source>
</evidence>